<sequence>MNNVIKMLEASLKDTNVKVDKDEEDTFTFRINSELFNKQVIKPSSDLVRYVHQLCETYYQGNYVKFNNSYTCFWFESFRK</sequence>
<evidence type="ECO:0000313" key="1">
    <source>
        <dbReference type="EMBL" id="PSX03979.1"/>
    </source>
</evidence>
<proteinExistence type="predicted"/>
<evidence type="ECO:0000313" key="2">
    <source>
        <dbReference type="Proteomes" id="UP000240989"/>
    </source>
</evidence>
<reference evidence="1 2" key="1">
    <citation type="submission" date="2018-01" db="EMBL/GenBank/DDBJ databases">
        <title>Whole genome sequencing of Histamine producing bacteria.</title>
        <authorList>
            <person name="Butler K."/>
        </authorList>
    </citation>
    <scope>NUCLEOTIDE SEQUENCE [LARGE SCALE GENOMIC DNA]</scope>
    <source>
        <strain evidence="1 2">A6-1</strain>
    </source>
</reference>
<dbReference type="Proteomes" id="UP000240989">
    <property type="component" value="Unassembled WGS sequence"/>
</dbReference>
<accession>A0ABX5GYK8</accession>
<protein>
    <submittedName>
        <fullName evidence="1">Uncharacterized protein</fullName>
    </submittedName>
</protein>
<comment type="caution">
    <text evidence="1">The sequence shown here is derived from an EMBL/GenBank/DDBJ whole genome shotgun (WGS) entry which is preliminary data.</text>
</comment>
<dbReference type="EMBL" id="PYOU01000027">
    <property type="protein sequence ID" value="PSX03979.1"/>
    <property type="molecule type" value="Genomic_DNA"/>
</dbReference>
<name>A0ABX5GYK8_PHOAN</name>
<gene>
    <name evidence="1" type="ORF">C0W27_21025</name>
</gene>
<organism evidence="1 2">
    <name type="scientific">Photobacterium angustum</name>
    <dbReference type="NCBI Taxonomy" id="661"/>
    <lineage>
        <taxon>Bacteria</taxon>
        <taxon>Pseudomonadati</taxon>
        <taxon>Pseudomonadota</taxon>
        <taxon>Gammaproteobacteria</taxon>
        <taxon>Vibrionales</taxon>
        <taxon>Vibrionaceae</taxon>
        <taxon>Photobacterium</taxon>
    </lineage>
</organism>
<keyword evidence="2" id="KW-1185">Reference proteome</keyword>